<comment type="function">
    <text evidence="6">Also exhibits azoreductase activity. Catalyzes the reductive cleavage of the azo bond in aromatic azo compounds to the corresponding amines.</text>
</comment>
<sequence length="218" mass="24887">MKTLLINAHPDYQNPAHYSLKLKTAFEERYHKAFPQEELTSLTLYAQDIPRIKEGQLQSIWAKQATGTALTTEEALVAKTSQDLLQQFKEHQRIVIASPLHNFNIPSALKDYLDNILIARETFRYLDTPQADGKASTGLMTEDYRMLVLYASGSIYTENDFYQDLDFAPKYLKAMFQGVMGFDQVAIVRAEGTATLPEEAIMTKATQQLAERFEAFYR</sequence>
<dbReference type="InterPro" id="IPR050104">
    <property type="entry name" value="FMN-dep_NADH:Q_OxRdtase_AzoR1"/>
</dbReference>
<accession>R2PYD4</accession>
<dbReference type="GO" id="GO:0016655">
    <property type="term" value="F:oxidoreductase activity, acting on NAD(P)H, quinone or similar compound as acceptor"/>
    <property type="evidence" value="ECO:0007669"/>
    <property type="project" value="InterPro"/>
</dbReference>
<dbReference type="STRING" id="57732.RU94_GL001031"/>
<organism evidence="8 9">
    <name type="scientific">Enterococcus asini ATCC 700915</name>
    <dbReference type="NCBI Taxonomy" id="1158606"/>
    <lineage>
        <taxon>Bacteria</taxon>
        <taxon>Bacillati</taxon>
        <taxon>Bacillota</taxon>
        <taxon>Bacilli</taxon>
        <taxon>Lactobacillales</taxon>
        <taxon>Enterococcaceae</taxon>
        <taxon>Enterococcus</taxon>
    </lineage>
</organism>
<dbReference type="PANTHER" id="PTHR43741:SF4">
    <property type="entry name" value="FMN-DEPENDENT NADH:QUINONE OXIDOREDUCTASE"/>
    <property type="match status" value="1"/>
</dbReference>
<keyword evidence="2 6" id="KW-0288">FMN</keyword>
<dbReference type="PATRIC" id="fig|1158606.3.peg.908"/>
<dbReference type="InterPro" id="IPR029039">
    <property type="entry name" value="Flavoprotein-like_sf"/>
</dbReference>
<dbReference type="SUPFAM" id="SSF52218">
    <property type="entry name" value="Flavoproteins"/>
    <property type="match status" value="1"/>
</dbReference>
<proteinExistence type="inferred from homology"/>
<dbReference type="InterPro" id="IPR003680">
    <property type="entry name" value="Flavodoxin_fold"/>
</dbReference>
<evidence type="ECO:0000256" key="2">
    <source>
        <dbReference type="ARBA" id="ARBA00022643"/>
    </source>
</evidence>
<name>R2PYD4_9ENTE</name>
<comment type="similarity">
    <text evidence="6">Belongs to the azoreductase type 1 family.</text>
</comment>
<dbReference type="EC" id="1.6.5.-" evidence="6"/>
<dbReference type="Pfam" id="PF02525">
    <property type="entry name" value="Flavodoxin_2"/>
    <property type="match status" value="1"/>
</dbReference>
<dbReference type="Proteomes" id="UP000013777">
    <property type="component" value="Unassembled WGS sequence"/>
</dbReference>
<dbReference type="EMBL" id="AJAP01000010">
    <property type="protein sequence ID" value="EOH88188.1"/>
    <property type="molecule type" value="Genomic_DNA"/>
</dbReference>
<comment type="caution">
    <text evidence="6">Lacks conserved residue(s) required for the propagation of feature annotation.</text>
</comment>
<comment type="cofactor">
    <cofactor evidence="6">
        <name>FMN</name>
        <dbReference type="ChEBI" id="CHEBI:58210"/>
    </cofactor>
    <text evidence="6">Binds 1 FMN per subunit.</text>
</comment>
<evidence type="ECO:0000259" key="7">
    <source>
        <dbReference type="Pfam" id="PF02525"/>
    </source>
</evidence>
<dbReference type="RefSeq" id="WP_010753596.1">
    <property type="nucleotide sequence ID" value="NZ_ASVU01000002.1"/>
</dbReference>
<dbReference type="InterPro" id="IPR023048">
    <property type="entry name" value="NADH:quinone_OxRdtase_FMN_depd"/>
</dbReference>
<comment type="catalytic activity">
    <reaction evidence="6">
        <text>2 a quinone + NADH + H(+) = 2 a 1,4-benzosemiquinone + NAD(+)</text>
        <dbReference type="Rhea" id="RHEA:65952"/>
        <dbReference type="ChEBI" id="CHEBI:15378"/>
        <dbReference type="ChEBI" id="CHEBI:57540"/>
        <dbReference type="ChEBI" id="CHEBI:57945"/>
        <dbReference type="ChEBI" id="CHEBI:132124"/>
        <dbReference type="ChEBI" id="CHEBI:134225"/>
    </reaction>
</comment>
<comment type="catalytic activity">
    <reaction evidence="5">
        <text>N,N-dimethyl-1,4-phenylenediamine + anthranilate + 2 NAD(+) = 2-(4-dimethylaminophenyl)diazenylbenzoate + 2 NADH + 2 H(+)</text>
        <dbReference type="Rhea" id="RHEA:55872"/>
        <dbReference type="ChEBI" id="CHEBI:15378"/>
        <dbReference type="ChEBI" id="CHEBI:15783"/>
        <dbReference type="ChEBI" id="CHEBI:16567"/>
        <dbReference type="ChEBI" id="CHEBI:57540"/>
        <dbReference type="ChEBI" id="CHEBI:57945"/>
        <dbReference type="ChEBI" id="CHEBI:71579"/>
        <dbReference type="EC" id="1.7.1.17"/>
    </reaction>
    <physiologicalReaction direction="right-to-left" evidence="5">
        <dbReference type="Rhea" id="RHEA:55874"/>
    </physiologicalReaction>
</comment>
<keyword evidence="3 6" id="KW-0560">Oxidoreductase</keyword>
<gene>
    <name evidence="6" type="primary">azoR</name>
    <name evidence="8" type="ORF">UAS_00949</name>
</gene>
<evidence type="ECO:0000313" key="9">
    <source>
        <dbReference type="Proteomes" id="UP000013777"/>
    </source>
</evidence>
<evidence type="ECO:0000256" key="5">
    <source>
        <dbReference type="ARBA" id="ARBA00048542"/>
    </source>
</evidence>
<feature type="domain" description="Flavodoxin-like fold" evidence="7">
    <location>
        <begin position="1"/>
        <end position="212"/>
    </location>
</feature>
<evidence type="ECO:0000256" key="3">
    <source>
        <dbReference type="ARBA" id="ARBA00023002"/>
    </source>
</evidence>
<evidence type="ECO:0000256" key="4">
    <source>
        <dbReference type="ARBA" id="ARBA00023027"/>
    </source>
</evidence>
<evidence type="ECO:0000256" key="1">
    <source>
        <dbReference type="ARBA" id="ARBA00022630"/>
    </source>
</evidence>
<dbReference type="GO" id="GO:0010181">
    <property type="term" value="F:FMN binding"/>
    <property type="evidence" value="ECO:0007669"/>
    <property type="project" value="UniProtKB-UniRule"/>
</dbReference>
<comment type="subunit">
    <text evidence="6">Homodimer.</text>
</comment>
<keyword evidence="9" id="KW-1185">Reference proteome</keyword>
<keyword evidence="4 6" id="KW-0520">NAD</keyword>
<dbReference type="GO" id="GO:0009055">
    <property type="term" value="F:electron transfer activity"/>
    <property type="evidence" value="ECO:0007669"/>
    <property type="project" value="UniProtKB-UniRule"/>
</dbReference>
<dbReference type="EC" id="1.7.1.17" evidence="6"/>
<dbReference type="eggNOG" id="COG1182">
    <property type="taxonomic scope" value="Bacteria"/>
</dbReference>
<dbReference type="GO" id="GO:0016652">
    <property type="term" value="F:oxidoreductase activity, acting on NAD(P)H as acceptor"/>
    <property type="evidence" value="ECO:0007669"/>
    <property type="project" value="UniProtKB-UniRule"/>
</dbReference>
<dbReference type="Gene3D" id="3.40.50.360">
    <property type="match status" value="1"/>
</dbReference>
<dbReference type="GeneID" id="78365991"/>
<dbReference type="HAMAP" id="MF_01216">
    <property type="entry name" value="Azoreductase_type1"/>
    <property type="match status" value="1"/>
</dbReference>
<dbReference type="HOGENOM" id="CLU_088964_3_0_9"/>
<keyword evidence="1 6" id="KW-0285">Flavoprotein</keyword>
<dbReference type="AlphaFoldDB" id="R2PYD4"/>
<dbReference type="PANTHER" id="PTHR43741">
    <property type="entry name" value="FMN-DEPENDENT NADH-AZOREDUCTASE 1"/>
    <property type="match status" value="1"/>
</dbReference>
<evidence type="ECO:0000256" key="6">
    <source>
        <dbReference type="HAMAP-Rule" id="MF_01216"/>
    </source>
</evidence>
<comment type="function">
    <text evidence="6">Quinone reductase that provides resistance to thiol-specific stress caused by electrophilic quinones.</text>
</comment>
<protein>
    <recommendedName>
        <fullName evidence="6">FMN dependent NADH:quinone oxidoreductase</fullName>
        <ecNumber evidence="6">1.6.5.-</ecNumber>
    </recommendedName>
    <alternativeName>
        <fullName evidence="6">Azo-dye reductase</fullName>
    </alternativeName>
    <alternativeName>
        <fullName evidence="6">FMN-dependent NADH-azo compound oxidoreductase</fullName>
    </alternativeName>
    <alternativeName>
        <fullName evidence="6">FMN-dependent NADH-azoreductase</fullName>
        <ecNumber evidence="6">1.7.1.17</ecNumber>
    </alternativeName>
</protein>
<comment type="caution">
    <text evidence="8">The sequence shown here is derived from an EMBL/GenBank/DDBJ whole genome shotgun (WGS) entry which is preliminary data.</text>
</comment>
<evidence type="ECO:0000313" key="8">
    <source>
        <dbReference type="EMBL" id="EOH88188.1"/>
    </source>
</evidence>
<dbReference type="OrthoDB" id="9805013at2"/>
<reference evidence="8 9" key="1">
    <citation type="submission" date="2013-02" db="EMBL/GenBank/DDBJ databases">
        <title>The Genome Sequence of Enterococcus asini ATCC_700915.</title>
        <authorList>
            <consortium name="The Broad Institute Genome Sequencing Platform"/>
            <consortium name="The Broad Institute Genome Sequencing Center for Infectious Disease"/>
            <person name="Earl A.M."/>
            <person name="Gilmore M.S."/>
            <person name="Lebreton F."/>
            <person name="Walker B."/>
            <person name="Young S.K."/>
            <person name="Zeng Q."/>
            <person name="Gargeya S."/>
            <person name="Fitzgerald M."/>
            <person name="Haas B."/>
            <person name="Abouelleil A."/>
            <person name="Alvarado L."/>
            <person name="Arachchi H.M."/>
            <person name="Berlin A.M."/>
            <person name="Chapman S.B."/>
            <person name="Dewar J."/>
            <person name="Goldberg J."/>
            <person name="Griggs A."/>
            <person name="Gujja S."/>
            <person name="Hansen M."/>
            <person name="Howarth C."/>
            <person name="Imamovic A."/>
            <person name="Larimer J."/>
            <person name="McCowan C."/>
            <person name="Murphy C."/>
            <person name="Neiman D."/>
            <person name="Pearson M."/>
            <person name="Priest M."/>
            <person name="Roberts A."/>
            <person name="Saif S."/>
            <person name="Shea T."/>
            <person name="Sisk P."/>
            <person name="Sykes S."/>
            <person name="Wortman J."/>
            <person name="Nusbaum C."/>
            <person name="Birren B."/>
        </authorList>
    </citation>
    <scope>NUCLEOTIDE SEQUENCE [LARGE SCALE GENOMIC DNA]</scope>
    <source>
        <strain evidence="8 9">ATCC 700915</strain>
    </source>
</reference>